<evidence type="ECO:0000256" key="1">
    <source>
        <dbReference type="SAM" id="MobiDB-lite"/>
    </source>
</evidence>
<sequence length="86" mass="9548">MDVHKPVGGKAMARKKKKRRGRKPVFDDAQQSRIEKISLATVRRETTSKGKPDLTRKQARAVRRIVADTVETVLSQIGAISANGDH</sequence>
<gene>
    <name evidence="2" type="ORF">LCGC14_0163040</name>
</gene>
<protein>
    <submittedName>
        <fullName evidence="2">Uncharacterized protein</fullName>
    </submittedName>
</protein>
<evidence type="ECO:0000313" key="2">
    <source>
        <dbReference type="EMBL" id="KKN96660.1"/>
    </source>
</evidence>
<name>A0A0F9UUA4_9ZZZZ</name>
<feature type="region of interest" description="Disordered" evidence="1">
    <location>
        <begin position="1"/>
        <end position="32"/>
    </location>
</feature>
<comment type="caution">
    <text evidence="2">The sequence shown here is derived from an EMBL/GenBank/DDBJ whole genome shotgun (WGS) entry which is preliminary data.</text>
</comment>
<dbReference type="EMBL" id="LAZR01000062">
    <property type="protein sequence ID" value="KKN96660.1"/>
    <property type="molecule type" value="Genomic_DNA"/>
</dbReference>
<dbReference type="AlphaFoldDB" id="A0A0F9UUA4"/>
<feature type="compositionally biased region" description="Basic residues" evidence="1">
    <location>
        <begin position="12"/>
        <end position="23"/>
    </location>
</feature>
<proteinExistence type="predicted"/>
<accession>A0A0F9UUA4</accession>
<organism evidence="2">
    <name type="scientific">marine sediment metagenome</name>
    <dbReference type="NCBI Taxonomy" id="412755"/>
    <lineage>
        <taxon>unclassified sequences</taxon>
        <taxon>metagenomes</taxon>
        <taxon>ecological metagenomes</taxon>
    </lineage>
</organism>
<reference evidence="2" key="1">
    <citation type="journal article" date="2015" name="Nature">
        <title>Complex archaea that bridge the gap between prokaryotes and eukaryotes.</title>
        <authorList>
            <person name="Spang A."/>
            <person name="Saw J.H."/>
            <person name="Jorgensen S.L."/>
            <person name="Zaremba-Niedzwiedzka K."/>
            <person name="Martijn J."/>
            <person name="Lind A.E."/>
            <person name="van Eijk R."/>
            <person name="Schleper C."/>
            <person name="Guy L."/>
            <person name="Ettema T.J."/>
        </authorList>
    </citation>
    <scope>NUCLEOTIDE SEQUENCE</scope>
</reference>